<dbReference type="RefSeq" id="WP_249299925.1">
    <property type="nucleotide sequence ID" value="NZ_JACRSP010000002.1"/>
</dbReference>
<accession>A0A926DDM9</accession>
<dbReference type="GO" id="GO:0016746">
    <property type="term" value="F:acyltransferase activity"/>
    <property type="evidence" value="ECO:0007669"/>
    <property type="project" value="InterPro"/>
</dbReference>
<dbReference type="InterPro" id="IPR038369">
    <property type="entry name" value="SpoVAD_sf"/>
</dbReference>
<dbReference type="SUPFAM" id="SSF53901">
    <property type="entry name" value="Thiolase-like"/>
    <property type="match status" value="1"/>
</dbReference>
<dbReference type="NCBIfam" id="NF006160">
    <property type="entry name" value="PRK08304.1"/>
    <property type="match status" value="1"/>
</dbReference>
<sequence>MAKRVGRYTMAYESLPSVVGTYSVAGSKEGQGPLGKKFDLIVEDSYYGEKTWEKAESKFQRTAVKKGLEKIGSDKSQYDLVFAGDLLNQCTGSCYGLLEHDIPYCGLFTACATVAQGLVLSGMAIDGGFVNRAITIASSHFCTAERQFRMPLEYGGQRAPTAQWTVTGSGAYFVSGQEKSTVRLAHGTFGKMVDYEVTDTTNMGAVMAPAFCDTLENYFHDTNTGVEDVDLIVSGDLGKCGYDLVCELCAGDGFDIRPKYQDCGLLVFDRERQDVHAGGSGCGCSGIVVASEIYPRIASGELKNVLFVGTGALFSPMSGMQGENIIGIAHLVHLQHVAN</sequence>
<reference evidence="1" key="1">
    <citation type="submission" date="2020-08" db="EMBL/GenBank/DDBJ databases">
        <title>Genome public.</title>
        <authorList>
            <person name="Liu C."/>
            <person name="Sun Q."/>
        </authorList>
    </citation>
    <scope>NUCLEOTIDE SEQUENCE</scope>
    <source>
        <strain evidence="1">BX7</strain>
    </source>
</reference>
<keyword evidence="2" id="KW-1185">Reference proteome</keyword>
<protein>
    <submittedName>
        <fullName evidence="1">Stage V sporulation protein AD</fullName>
    </submittedName>
</protein>
<dbReference type="EMBL" id="JACRSP010000002">
    <property type="protein sequence ID" value="MBC8536173.1"/>
    <property type="molecule type" value="Genomic_DNA"/>
</dbReference>
<dbReference type="Proteomes" id="UP000620366">
    <property type="component" value="Unassembled WGS sequence"/>
</dbReference>
<dbReference type="InterPro" id="IPR010894">
    <property type="entry name" value="SpoVAD"/>
</dbReference>
<dbReference type="InterPro" id="IPR016039">
    <property type="entry name" value="Thiolase-like"/>
</dbReference>
<organism evidence="1 2">
    <name type="scientific">Feifania hominis</name>
    <dbReference type="NCBI Taxonomy" id="2763660"/>
    <lineage>
        <taxon>Bacteria</taxon>
        <taxon>Bacillati</taxon>
        <taxon>Bacillota</taxon>
        <taxon>Clostridia</taxon>
        <taxon>Eubacteriales</taxon>
        <taxon>Feifaniaceae</taxon>
        <taxon>Feifania</taxon>
    </lineage>
</organism>
<evidence type="ECO:0000313" key="2">
    <source>
        <dbReference type="Proteomes" id="UP000620366"/>
    </source>
</evidence>
<name>A0A926DDM9_9FIRM</name>
<dbReference type="Gene3D" id="3.40.47.40">
    <property type="entry name" value="Stage V sporulation protein AD"/>
    <property type="match status" value="1"/>
</dbReference>
<proteinExistence type="predicted"/>
<gene>
    <name evidence="1" type="ORF">H8695_05640</name>
</gene>
<dbReference type="AlphaFoldDB" id="A0A926DDM9"/>
<comment type="caution">
    <text evidence="1">The sequence shown here is derived from an EMBL/GenBank/DDBJ whole genome shotgun (WGS) entry which is preliminary data.</text>
</comment>
<evidence type="ECO:0000313" key="1">
    <source>
        <dbReference type="EMBL" id="MBC8536173.1"/>
    </source>
</evidence>
<dbReference type="Pfam" id="PF07451">
    <property type="entry name" value="SpoVAD"/>
    <property type="match status" value="1"/>
</dbReference>